<evidence type="ECO:0000256" key="1">
    <source>
        <dbReference type="ARBA" id="ARBA00022729"/>
    </source>
</evidence>
<dbReference type="SMART" id="SM01208">
    <property type="entry name" value="G5"/>
    <property type="match status" value="1"/>
</dbReference>
<sequence>MRKTHMAIIVIASLLLVISVAYGLITLYAKKDTLPKGVSIGGWEAGGQPIVQVRQELDRRLAALEQLPLQLRDSRTKAQIHPAVSLTLKEAGIEYHAEAFRAAVDRLEQGSVFSRAKARWQMDKIWQIEVVRDSKKLPSKLDSAWEEKQYGLPVNAVRQIGPDDTVRYLPGKSVYRIDWPVLHQRIQASLPPDLSSRTDGQMISLSLPLRLQEPAVTIASLKQEGIERKIIQFSTSLGTSSAGRVYNVSAAARTVDGMVLAPGEIFDYGKVIKEAEKRFGFREAPVIIGGHMEPGIGGGICQVSSTLYNAALRTGLEIVERRHHSVPVRYLPKGQDATFSSGSINFRFRNTTGKYLLIRSTVSGGALSVKFFGTFPQNVSYTIESVTVKTLPAPEKFIRGEMLAPGSWQVLQNGKTGYVIDTYRIKKVNGTITERIKISRDTYLPQTRLIATHSGSMGPEDMSGLPGLPGGQERIIEDGVSGLLQENGDEQ</sequence>
<dbReference type="RefSeq" id="WP_305023787.1">
    <property type="nucleotide sequence ID" value="NZ_JAUQTB010000003.1"/>
</dbReference>
<dbReference type="PANTHER" id="PTHR35788">
    <property type="entry name" value="EXPORTED PROTEIN-RELATED"/>
    <property type="match status" value="1"/>
</dbReference>
<keyword evidence="4" id="KW-1185">Reference proteome</keyword>
<dbReference type="Gene3D" id="2.20.230.10">
    <property type="entry name" value="Resuscitation-promoting factor rpfb"/>
    <property type="match status" value="1"/>
</dbReference>
<name>A0ABT9CDF2_9BACL</name>
<dbReference type="EMBL" id="JAUQTB010000003">
    <property type="protein sequence ID" value="MDO7906608.1"/>
    <property type="molecule type" value="Genomic_DNA"/>
</dbReference>
<dbReference type="Pfam" id="PF07501">
    <property type="entry name" value="G5"/>
    <property type="match status" value="1"/>
</dbReference>
<feature type="domain" description="G5" evidence="2">
    <location>
        <begin position="376"/>
        <end position="456"/>
    </location>
</feature>
<dbReference type="InterPro" id="IPR052913">
    <property type="entry name" value="Glycopeptide_resist_protein"/>
</dbReference>
<dbReference type="Proteomes" id="UP001240171">
    <property type="component" value="Unassembled WGS sequence"/>
</dbReference>
<gene>
    <name evidence="3" type="ORF">Q5741_09260</name>
</gene>
<dbReference type="InterPro" id="IPR007391">
    <property type="entry name" value="Vancomycin_resist_VanW"/>
</dbReference>
<reference evidence="3 4" key="1">
    <citation type="submission" date="2023-07" db="EMBL/GenBank/DDBJ databases">
        <title>Paenibacillus sp. JX-17 nov. isolated from soil.</title>
        <authorList>
            <person name="Wan Y."/>
            <person name="Liu B."/>
        </authorList>
    </citation>
    <scope>NUCLEOTIDE SEQUENCE [LARGE SCALE GENOMIC DNA]</scope>
    <source>
        <strain evidence="3 4">JX-17</strain>
    </source>
</reference>
<accession>A0ABT9CDF2</accession>
<dbReference type="Pfam" id="PF04294">
    <property type="entry name" value="VanW"/>
    <property type="match status" value="1"/>
</dbReference>
<dbReference type="PANTHER" id="PTHR35788:SF1">
    <property type="entry name" value="EXPORTED PROTEIN"/>
    <property type="match status" value="1"/>
</dbReference>
<comment type="caution">
    <text evidence="3">The sequence shown here is derived from an EMBL/GenBank/DDBJ whole genome shotgun (WGS) entry which is preliminary data.</text>
</comment>
<evidence type="ECO:0000259" key="2">
    <source>
        <dbReference type="PROSITE" id="PS51109"/>
    </source>
</evidence>
<dbReference type="PROSITE" id="PS51109">
    <property type="entry name" value="G5"/>
    <property type="match status" value="1"/>
</dbReference>
<protein>
    <submittedName>
        <fullName evidence="3">VanW family protein</fullName>
    </submittedName>
</protein>
<organism evidence="3 4">
    <name type="scientific">Paenibacillus lacisoli</name>
    <dbReference type="NCBI Taxonomy" id="3064525"/>
    <lineage>
        <taxon>Bacteria</taxon>
        <taxon>Bacillati</taxon>
        <taxon>Bacillota</taxon>
        <taxon>Bacilli</taxon>
        <taxon>Bacillales</taxon>
        <taxon>Paenibacillaceae</taxon>
        <taxon>Paenibacillus</taxon>
    </lineage>
</organism>
<dbReference type="InterPro" id="IPR011098">
    <property type="entry name" value="G5_dom"/>
</dbReference>
<proteinExistence type="predicted"/>
<evidence type="ECO:0000313" key="4">
    <source>
        <dbReference type="Proteomes" id="UP001240171"/>
    </source>
</evidence>
<keyword evidence="1" id="KW-0732">Signal</keyword>
<evidence type="ECO:0000313" key="3">
    <source>
        <dbReference type="EMBL" id="MDO7906608.1"/>
    </source>
</evidence>